<protein>
    <submittedName>
        <fullName evidence="3">Membrane protein</fullName>
    </submittedName>
</protein>
<evidence type="ECO:0000259" key="2">
    <source>
        <dbReference type="Pfam" id="PF10675"/>
    </source>
</evidence>
<dbReference type="EMBL" id="FQ312005">
    <property type="protein sequence ID" value="CBW27249.1"/>
    <property type="molecule type" value="Genomic_DNA"/>
</dbReference>
<dbReference type="STRING" id="862908.BMS_2455"/>
<dbReference type="eggNOG" id="ENOG50335FN">
    <property type="taxonomic scope" value="Bacteria"/>
</dbReference>
<name>E1X5C8_HALMS</name>
<proteinExistence type="predicted"/>
<evidence type="ECO:0000313" key="4">
    <source>
        <dbReference type="Proteomes" id="UP000008963"/>
    </source>
</evidence>
<gene>
    <name evidence="3" type="ordered locus">BMS_2455</name>
</gene>
<dbReference type="KEGG" id="bmx:BMS_2455"/>
<dbReference type="Proteomes" id="UP000008963">
    <property type="component" value="Chromosome"/>
</dbReference>
<dbReference type="InterPro" id="IPR019617">
    <property type="entry name" value="DUF2489"/>
</dbReference>
<dbReference type="Pfam" id="PF10675">
    <property type="entry name" value="DUF2489"/>
    <property type="match status" value="1"/>
</dbReference>
<dbReference type="PATRIC" id="fig|862908.3.peg.2341"/>
<feature type="domain" description="DUF2489" evidence="2">
    <location>
        <begin position="17"/>
        <end position="146"/>
    </location>
</feature>
<keyword evidence="1" id="KW-0812">Transmembrane</keyword>
<evidence type="ECO:0000313" key="3">
    <source>
        <dbReference type="EMBL" id="CBW27249.1"/>
    </source>
</evidence>
<keyword evidence="4" id="KW-1185">Reference proteome</keyword>
<organism evidence="3 4">
    <name type="scientific">Halobacteriovorax marinus (strain ATCC BAA-682 / DSM 15412 / SJ)</name>
    <name type="common">Bacteriovorax marinus</name>
    <dbReference type="NCBI Taxonomy" id="862908"/>
    <lineage>
        <taxon>Bacteria</taxon>
        <taxon>Pseudomonadati</taxon>
        <taxon>Bdellovibrionota</taxon>
        <taxon>Bacteriovoracia</taxon>
        <taxon>Bacteriovoracales</taxon>
        <taxon>Halobacteriovoraceae</taxon>
        <taxon>Halobacteriovorax</taxon>
    </lineage>
</organism>
<reference evidence="4" key="1">
    <citation type="journal article" date="2013" name="ISME J.">
        <title>A small predatory core genome in the divergent marine Bacteriovorax marinus SJ and the terrestrial Bdellovibrio bacteriovorus.</title>
        <authorList>
            <person name="Crossman L.C."/>
            <person name="Chen H."/>
            <person name="Cerdeno-Tarraga A.M."/>
            <person name="Brooks K."/>
            <person name="Quail M.A."/>
            <person name="Pineiro S.A."/>
            <person name="Hobley L."/>
            <person name="Sockett R.E."/>
            <person name="Bentley S.D."/>
            <person name="Parkhill J."/>
            <person name="Williams H.N."/>
            <person name="Stine O.C."/>
        </authorList>
    </citation>
    <scope>NUCLEOTIDE SEQUENCE [LARGE SCALE GENOMIC DNA]</scope>
    <source>
        <strain evidence="4">ATCC BAA-682 / DSM 15412 / SJ</strain>
    </source>
</reference>
<accession>E1X5C8</accession>
<keyword evidence="1" id="KW-0472">Membrane</keyword>
<evidence type="ECO:0000256" key="1">
    <source>
        <dbReference type="SAM" id="Phobius"/>
    </source>
</evidence>
<dbReference type="HOGENOM" id="CLU_136762_1_0_7"/>
<dbReference type="AlphaFoldDB" id="E1X5C8"/>
<sequence length="154" mass="18525">MLDKYFFEILVALIFLISLLSTLIFFLAKRIQKDTDIANESIRKTREKEKFILESLDIIAKAISQEQCEISEGCIRIRMLIGRSKMLDSKKSDYQVFFKMYEELKDFKTHEKRNELAKQDRMQEDMKRFQIENQYHEQFLMAVTKLHEDVKELL</sequence>
<keyword evidence="1" id="KW-1133">Transmembrane helix</keyword>
<feature type="transmembrane region" description="Helical" evidence="1">
    <location>
        <begin position="6"/>
        <end position="28"/>
    </location>
</feature>